<dbReference type="InterPro" id="IPR020846">
    <property type="entry name" value="MFS_dom"/>
</dbReference>
<dbReference type="GO" id="GO:0012505">
    <property type="term" value="C:endomembrane system"/>
    <property type="evidence" value="ECO:0007669"/>
    <property type="project" value="UniProtKB-SubCell"/>
</dbReference>
<keyword evidence="6 8" id="KW-0472">Membrane</keyword>
<keyword evidence="3" id="KW-0813">Transport</keyword>
<dbReference type="GO" id="GO:0046943">
    <property type="term" value="F:carboxylic acid transmembrane transporter activity"/>
    <property type="evidence" value="ECO:0007669"/>
    <property type="project" value="UniProtKB-ARBA"/>
</dbReference>
<feature type="transmembrane region" description="Helical" evidence="8">
    <location>
        <begin position="373"/>
        <end position="393"/>
    </location>
</feature>
<accession>A0AA39R8J7</accession>
<feature type="transmembrane region" description="Helical" evidence="8">
    <location>
        <begin position="527"/>
        <end position="545"/>
    </location>
</feature>
<dbReference type="InterPro" id="IPR036259">
    <property type="entry name" value="MFS_trans_sf"/>
</dbReference>
<feature type="transmembrane region" description="Helical" evidence="8">
    <location>
        <begin position="269"/>
        <end position="286"/>
    </location>
</feature>
<reference evidence="10" key="1">
    <citation type="submission" date="2023-03" db="EMBL/GenBank/DDBJ databases">
        <title>Complete genome of Cladonia borealis.</title>
        <authorList>
            <person name="Park H."/>
        </authorList>
    </citation>
    <scope>NUCLEOTIDE SEQUENCE</scope>
    <source>
        <strain evidence="10">ANT050790</strain>
    </source>
</reference>
<feature type="transmembrane region" description="Helical" evidence="8">
    <location>
        <begin position="200"/>
        <end position="222"/>
    </location>
</feature>
<keyword evidence="4 8" id="KW-0812">Transmembrane</keyword>
<dbReference type="PROSITE" id="PS50850">
    <property type="entry name" value="MFS"/>
    <property type="match status" value="1"/>
</dbReference>
<dbReference type="Pfam" id="PF07690">
    <property type="entry name" value="MFS_1"/>
    <property type="match status" value="1"/>
</dbReference>
<dbReference type="GO" id="GO:0015174">
    <property type="term" value="F:basic amino acid transmembrane transporter activity"/>
    <property type="evidence" value="ECO:0007669"/>
    <property type="project" value="TreeGrafter"/>
</dbReference>
<evidence type="ECO:0000256" key="1">
    <source>
        <dbReference type="ARBA" id="ARBA00004127"/>
    </source>
</evidence>
<dbReference type="AlphaFoldDB" id="A0AA39R8J7"/>
<feature type="transmembrane region" description="Helical" evidence="8">
    <location>
        <begin position="74"/>
        <end position="102"/>
    </location>
</feature>
<dbReference type="InterPro" id="IPR011701">
    <property type="entry name" value="MFS"/>
</dbReference>
<protein>
    <recommendedName>
        <fullName evidence="9">Major facilitator superfamily (MFS) profile domain-containing protein</fullName>
    </recommendedName>
</protein>
<dbReference type="Proteomes" id="UP001166286">
    <property type="component" value="Unassembled WGS sequence"/>
</dbReference>
<keyword evidence="11" id="KW-1185">Reference proteome</keyword>
<comment type="caution">
    <text evidence="10">The sequence shown here is derived from an EMBL/GenBank/DDBJ whole genome shotgun (WGS) entry which is preliminary data.</text>
</comment>
<dbReference type="CDD" id="cd17502">
    <property type="entry name" value="MFS_Azr1_MDR_like"/>
    <property type="match status" value="1"/>
</dbReference>
<comment type="similarity">
    <text evidence="2">Belongs to the major facilitator superfamily.</text>
</comment>
<dbReference type="GO" id="GO:0000329">
    <property type="term" value="C:fungal-type vacuole membrane"/>
    <property type="evidence" value="ECO:0007669"/>
    <property type="project" value="TreeGrafter"/>
</dbReference>
<dbReference type="Gene3D" id="1.20.1720.10">
    <property type="entry name" value="Multidrug resistance protein D"/>
    <property type="match status" value="1"/>
</dbReference>
<name>A0AA39R8J7_9LECA</name>
<keyword evidence="5 8" id="KW-1133">Transmembrane helix</keyword>
<evidence type="ECO:0000256" key="2">
    <source>
        <dbReference type="ARBA" id="ARBA00008335"/>
    </source>
</evidence>
<dbReference type="SUPFAM" id="SSF103473">
    <property type="entry name" value="MFS general substrate transporter"/>
    <property type="match status" value="1"/>
</dbReference>
<dbReference type="EMBL" id="JAFEKC020000002">
    <property type="protein sequence ID" value="KAK0516835.1"/>
    <property type="molecule type" value="Genomic_DNA"/>
</dbReference>
<feature type="transmembrane region" description="Helical" evidence="8">
    <location>
        <begin position="432"/>
        <end position="456"/>
    </location>
</feature>
<dbReference type="PANTHER" id="PTHR23501">
    <property type="entry name" value="MAJOR FACILITATOR SUPERFAMILY"/>
    <property type="match status" value="1"/>
</dbReference>
<evidence type="ECO:0000256" key="5">
    <source>
        <dbReference type="ARBA" id="ARBA00022989"/>
    </source>
</evidence>
<evidence type="ECO:0000256" key="7">
    <source>
        <dbReference type="SAM" id="MobiDB-lite"/>
    </source>
</evidence>
<feature type="transmembrane region" description="Helical" evidence="8">
    <location>
        <begin position="298"/>
        <end position="316"/>
    </location>
</feature>
<feature type="transmembrane region" description="Helical" evidence="8">
    <location>
        <begin position="114"/>
        <end position="130"/>
    </location>
</feature>
<feature type="transmembrane region" description="Helical" evidence="8">
    <location>
        <begin position="167"/>
        <end position="188"/>
    </location>
</feature>
<evidence type="ECO:0000256" key="3">
    <source>
        <dbReference type="ARBA" id="ARBA00022448"/>
    </source>
</evidence>
<evidence type="ECO:0000256" key="8">
    <source>
        <dbReference type="SAM" id="Phobius"/>
    </source>
</evidence>
<evidence type="ECO:0000313" key="10">
    <source>
        <dbReference type="EMBL" id="KAK0516835.1"/>
    </source>
</evidence>
<feature type="domain" description="Major facilitator superfamily (MFS) profile" evidence="9">
    <location>
        <begin position="77"/>
        <end position="550"/>
    </location>
</feature>
<feature type="compositionally biased region" description="Polar residues" evidence="7">
    <location>
        <begin position="29"/>
        <end position="41"/>
    </location>
</feature>
<gene>
    <name evidence="10" type="ORF">JMJ35_001438</name>
</gene>
<feature type="transmembrane region" description="Helical" evidence="8">
    <location>
        <begin position="228"/>
        <end position="249"/>
    </location>
</feature>
<dbReference type="FunFam" id="1.20.1720.10:FF:000013">
    <property type="entry name" value="Related to multidrug resistance proteins"/>
    <property type="match status" value="1"/>
</dbReference>
<dbReference type="PANTHER" id="PTHR23501:SF84">
    <property type="entry name" value="VACUOLAR MEMBRANE AMINO ACID UPTAKE TRANSPORTER FNX2"/>
    <property type="match status" value="1"/>
</dbReference>
<feature type="transmembrane region" description="Helical" evidence="8">
    <location>
        <begin position="337"/>
        <end position="361"/>
    </location>
</feature>
<feature type="transmembrane region" description="Helical" evidence="8">
    <location>
        <begin position="468"/>
        <end position="489"/>
    </location>
</feature>
<feature type="transmembrane region" description="Helical" evidence="8">
    <location>
        <begin position="400"/>
        <end position="426"/>
    </location>
</feature>
<dbReference type="Gene3D" id="1.20.1250.20">
    <property type="entry name" value="MFS general substrate transporter like domains"/>
    <property type="match status" value="1"/>
</dbReference>
<feature type="region of interest" description="Disordered" evidence="7">
    <location>
        <begin position="1"/>
        <end position="63"/>
    </location>
</feature>
<comment type="subcellular location">
    <subcellularLocation>
        <location evidence="1">Endomembrane system</location>
        <topology evidence="1">Multi-pass membrane protein</topology>
    </subcellularLocation>
</comment>
<feature type="transmembrane region" description="Helical" evidence="8">
    <location>
        <begin position="142"/>
        <end position="161"/>
    </location>
</feature>
<evidence type="ECO:0000313" key="11">
    <source>
        <dbReference type="Proteomes" id="UP001166286"/>
    </source>
</evidence>
<evidence type="ECO:0000256" key="6">
    <source>
        <dbReference type="ARBA" id="ARBA00023136"/>
    </source>
</evidence>
<evidence type="ECO:0000256" key="4">
    <source>
        <dbReference type="ARBA" id="ARBA00022692"/>
    </source>
</evidence>
<evidence type="ECO:0000259" key="9">
    <source>
        <dbReference type="PROSITE" id="PS50850"/>
    </source>
</evidence>
<sequence>MGHNDATEESPLLGLPESPVNAAGEYRNGSISNAGDANGAQNGLVKPAEDEESQKDGREDATQYQGMPEVKAKLAYILPAISIGIFLAAADQTIIVSCYGNIGSDLNALNNTSWVATAYFITLTSFQPLYGKLSDIFGRKACILFAYTIFGVGCLFCGLARNMNELIAARAFAGIGGGGMTTVISILMSDIVPLRERGTWQGIINIIYATGAGCGAPLGGLLADTISWRWAFLAQAPMCAIAFLSVAIILKLPKQEVSDWRTKFRRIDFLGAFVLVAAVSTMLLGLDWGSNHGWSQTTTIVSLCLSLPLFIAFVCVELKVAVDPFAPGRIIFERSLVACYLCNFFSFAGWLGVIFYLPLFFQAVDELSAAQAGLRLVPGIVAGVSGSLFGGVVMQKTGRYYWLTVIAYTTLTIGIFPILLCSGIVVNNTYGIALGLVLCGFSNGIGVTTSLIGLIANASTEDQAVATACSYLFRSLGSVIGLSLSATVVQQSLRTQLRDRLRSGKDADQIVKRVTVRHCYGIATRNGFALMLVLVSFAMISSWFIREKRLTR</sequence>
<organism evidence="10 11">
    <name type="scientific">Cladonia borealis</name>
    <dbReference type="NCBI Taxonomy" id="184061"/>
    <lineage>
        <taxon>Eukaryota</taxon>
        <taxon>Fungi</taxon>
        <taxon>Dikarya</taxon>
        <taxon>Ascomycota</taxon>
        <taxon>Pezizomycotina</taxon>
        <taxon>Lecanoromycetes</taxon>
        <taxon>OSLEUM clade</taxon>
        <taxon>Lecanoromycetidae</taxon>
        <taxon>Lecanorales</taxon>
        <taxon>Lecanorineae</taxon>
        <taxon>Cladoniaceae</taxon>
        <taxon>Cladonia</taxon>
    </lineage>
</organism>
<proteinExistence type="inferred from homology"/>